<dbReference type="EMBL" id="CP134494">
    <property type="protein sequence ID" value="WNF23368.1"/>
    <property type="molecule type" value="Genomic_DNA"/>
</dbReference>
<evidence type="ECO:0000313" key="2">
    <source>
        <dbReference type="Proteomes" id="UP001303324"/>
    </source>
</evidence>
<name>A0ABY9VHK7_9BACI</name>
<proteinExistence type="predicted"/>
<accession>A0ABY9VHK7</accession>
<reference evidence="1 2" key="1">
    <citation type="submission" date="2023-09" db="EMBL/GenBank/DDBJ databases">
        <title>Microbial mechanism of fulvic acid promoting antimony reduction mineralization in rice fields.</title>
        <authorList>
            <person name="Chen G."/>
            <person name="Lan J."/>
        </authorList>
    </citation>
    <scope>NUCLEOTIDE SEQUENCE [LARGE SCALE GENOMIC DNA]</scope>
    <source>
        <strain evidence="1 2">PS1</strain>
    </source>
</reference>
<gene>
    <name evidence="1" type="ORF">RH061_02335</name>
</gene>
<evidence type="ECO:0000313" key="1">
    <source>
        <dbReference type="EMBL" id="WNF23368.1"/>
    </source>
</evidence>
<sequence>MDIFNYLEEMQEDILKCDLATFEKKYYEICLDKSGEDEAITIQKVNMAEYRESVENGISQSLNLAAKSSAKVIYFEYDMDNGWSSTFFICDEYNDPFEEDDEWACDWIEEVDGGSLEEFSDIYLENGFDSTDKALGNTLYLIARTVCLFSGVCQKVEMNIPICIAFHDQDRIMRVRM</sequence>
<keyword evidence="2" id="KW-1185">Reference proteome</keyword>
<protein>
    <submittedName>
        <fullName evidence="1">Uncharacterized protein</fullName>
    </submittedName>
</protein>
<dbReference type="Proteomes" id="UP001303324">
    <property type="component" value="Chromosome"/>
</dbReference>
<organism evidence="1 2">
    <name type="scientific">Mesobacillus jeotgali</name>
    <dbReference type="NCBI Taxonomy" id="129985"/>
    <lineage>
        <taxon>Bacteria</taxon>
        <taxon>Bacillati</taxon>
        <taxon>Bacillota</taxon>
        <taxon>Bacilli</taxon>
        <taxon>Bacillales</taxon>
        <taxon>Bacillaceae</taxon>
        <taxon>Mesobacillus</taxon>
    </lineage>
</organism>
<dbReference type="RefSeq" id="WP_311073634.1">
    <property type="nucleotide sequence ID" value="NZ_CP134494.1"/>
</dbReference>